<evidence type="ECO:0000313" key="2">
    <source>
        <dbReference type="EMBL" id="GBM24685.1"/>
    </source>
</evidence>
<sequence>MSALLVSQGRHAVQDYPDLSASCTVQPQRHLNPDAQSGRSGSNSNDKAT</sequence>
<organism evidence="2 3">
    <name type="scientific">Araneus ventricosus</name>
    <name type="common">Orbweaver spider</name>
    <name type="synonym">Epeira ventricosa</name>
    <dbReference type="NCBI Taxonomy" id="182803"/>
    <lineage>
        <taxon>Eukaryota</taxon>
        <taxon>Metazoa</taxon>
        <taxon>Ecdysozoa</taxon>
        <taxon>Arthropoda</taxon>
        <taxon>Chelicerata</taxon>
        <taxon>Arachnida</taxon>
        <taxon>Araneae</taxon>
        <taxon>Araneomorphae</taxon>
        <taxon>Entelegynae</taxon>
        <taxon>Araneoidea</taxon>
        <taxon>Araneidae</taxon>
        <taxon>Araneus</taxon>
    </lineage>
</organism>
<evidence type="ECO:0000313" key="3">
    <source>
        <dbReference type="Proteomes" id="UP000499080"/>
    </source>
</evidence>
<name>A0A4Y2EA66_ARAVE</name>
<feature type="region of interest" description="Disordered" evidence="1">
    <location>
        <begin position="1"/>
        <end position="49"/>
    </location>
</feature>
<dbReference type="Proteomes" id="UP000499080">
    <property type="component" value="Unassembled WGS sequence"/>
</dbReference>
<keyword evidence="3" id="KW-1185">Reference proteome</keyword>
<gene>
    <name evidence="2" type="ORF">AVEN_75334_1</name>
</gene>
<accession>A0A4Y2EA66</accession>
<reference evidence="2 3" key="1">
    <citation type="journal article" date="2019" name="Sci. Rep.">
        <title>Orb-weaving spider Araneus ventricosus genome elucidates the spidroin gene catalogue.</title>
        <authorList>
            <person name="Kono N."/>
            <person name="Nakamura H."/>
            <person name="Ohtoshi R."/>
            <person name="Moran D.A.P."/>
            <person name="Shinohara A."/>
            <person name="Yoshida Y."/>
            <person name="Fujiwara M."/>
            <person name="Mori M."/>
            <person name="Tomita M."/>
            <person name="Arakawa K."/>
        </authorList>
    </citation>
    <scope>NUCLEOTIDE SEQUENCE [LARGE SCALE GENOMIC DNA]</scope>
</reference>
<proteinExistence type="predicted"/>
<comment type="caution">
    <text evidence="2">The sequence shown here is derived from an EMBL/GenBank/DDBJ whole genome shotgun (WGS) entry which is preliminary data.</text>
</comment>
<protein>
    <submittedName>
        <fullName evidence="2">Uncharacterized protein</fullName>
    </submittedName>
</protein>
<feature type="non-terminal residue" evidence="2">
    <location>
        <position position="49"/>
    </location>
</feature>
<dbReference type="EMBL" id="BGPR01091777">
    <property type="protein sequence ID" value="GBM24685.1"/>
    <property type="molecule type" value="Genomic_DNA"/>
</dbReference>
<evidence type="ECO:0000256" key="1">
    <source>
        <dbReference type="SAM" id="MobiDB-lite"/>
    </source>
</evidence>
<feature type="compositionally biased region" description="Polar residues" evidence="1">
    <location>
        <begin position="21"/>
        <end position="49"/>
    </location>
</feature>
<dbReference type="AlphaFoldDB" id="A0A4Y2EA66"/>